<protein>
    <submittedName>
        <fullName evidence="2">Uncharacterized protein</fullName>
    </submittedName>
</protein>
<dbReference type="STRING" id="1777141.AWB80_02510"/>
<keyword evidence="1" id="KW-0812">Transmembrane</keyword>
<organism evidence="2 3">
    <name type="scientific">Caballeronia pedi</name>
    <dbReference type="NCBI Taxonomy" id="1777141"/>
    <lineage>
        <taxon>Bacteria</taxon>
        <taxon>Pseudomonadati</taxon>
        <taxon>Pseudomonadota</taxon>
        <taxon>Betaproteobacteria</taxon>
        <taxon>Burkholderiales</taxon>
        <taxon>Burkholderiaceae</taxon>
        <taxon>Caballeronia</taxon>
    </lineage>
</organism>
<comment type="caution">
    <text evidence="2">The sequence shown here is derived from an EMBL/GenBank/DDBJ whole genome shotgun (WGS) entry which is preliminary data.</text>
</comment>
<name>A0A158APA2_9BURK</name>
<feature type="transmembrane region" description="Helical" evidence="1">
    <location>
        <begin position="68"/>
        <end position="88"/>
    </location>
</feature>
<dbReference type="AlphaFoldDB" id="A0A158APA2"/>
<sequence length="129" mass="13508">MSGYQLLQLFLSCLLKMTSMNPAKREMEKLMKRAALVLLMIGSLTVAGQASAHGHGGGHRGGGDGGAIVGALIGGAVLGALVTSVASAQPTYAQPVYQQPAYAQPVYQQPAQPPGYCYDNYRGAYVPCY</sequence>
<proteinExistence type="predicted"/>
<evidence type="ECO:0000313" key="2">
    <source>
        <dbReference type="EMBL" id="SAK59664.1"/>
    </source>
</evidence>
<dbReference type="EMBL" id="FCOE02000007">
    <property type="protein sequence ID" value="SAK59664.1"/>
    <property type="molecule type" value="Genomic_DNA"/>
</dbReference>
<evidence type="ECO:0000313" key="3">
    <source>
        <dbReference type="Proteomes" id="UP000054911"/>
    </source>
</evidence>
<keyword evidence="1" id="KW-0472">Membrane</keyword>
<gene>
    <name evidence="2" type="ORF">AWB80_02510</name>
</gene>
<reference evidence="2" key="1">
    <citation type="submission" date="2016-01" db="EMBL/GenBank/DDBJ databases">
        <authorList>
            <person name="Peeters C."/>
        </authorList>
    </citation>
    <scope>NUCLEOTIDE SEQUENCE [LARGE SCALE GENOMIC DNA]</scope>
    <source>
        <strain evidence="2">LMG 29323</strain>
    </source>
</reference>
<dbReference type="Proteomes" id="UP000054911">
    <property type="component" value="Unassembled WGS sequence"/>
</dbReference>
<accession>A0A158APA2</accession>
<keyword evidence="3" id="KW-1185">Reference proteome</keyword>
<keyword evidence="1" id="KW-1133">Transmembrane helix</keyword>
<evidence type="ECO:0000256" key="1">
    <source>
        <dbReference type="SAM" id="Phobius"/>
    </source>
</evidence>